<dbReference type="SUPFAM" id="SSF46785">
    <property type="entry name" value="Winged helix' DNA-binding domain"/>
    <property type="match status" value="1"/>
</dbReference>
<dbReference type="PROSITE" id="PS50995">
    <property type="entry name" value="HTH_MARR_2"/>
    <property type="match status" value="1"/>
</dbReference>
<dbReference type="SMART" id="SM00347">
    <property type="entry name" value="HTH_MARR"/>
    <property type="match status" value="1"/>
</dbReference>
<dbReference type="InterPro" id="IPR036388">
    <property type="entry name" value="WH-like_DNA-bd_sf"/>
</dbReference>
<dbReference type="PRINTS" id="PR00598">
    <property type="entry name" value="HTHMARR"/>
</dbReference>
<keyword evidence="2" id="KW-0238">DNA-binding</keyword>
<dbReference type="STRING" id="655355.SAMN05216283_1166"/>
<dbReference type="InterPro" id="IPR039422">
    <property type="entry name" value="MarR/SlyA-like"/>
</dbReference>
<dbReference type="RefSeq" id="WP_093921517.1">
    <property type="nucleotide sequence ID" value="NZ_FONW01000016.1"/>
</dbReference>
<dbReference type="PANTHER" id="PTHR33164:SF89">
    <property type="entry name" value="MARR FAMILY REGULATORY PROTEIN"/>
    <property type="match status" value="1"/>
</dbReference>
<reference evidence="2 3" key="1">
    <citation type="submission" date="2016-10" db="EMBL/GenBank/DDBJ databases">
        <authorList>
            <person name="de Groot N.N."/>
        </authorList>
    </citation>
    <scope>NUCLEOTIDE SEQUENCE [LARGE SCALE GENOMIC DNA]</scope>
    <source>
        <strain evidence="2 3">CGMCC 1.9156</strain>
    </source>
</reference>
<dbReference type="InterPro" id="IPR000835">
    <property type="entry name" value="HTH_MarR-typ"/>
</dbReference>
<dbReference type="GO" id="GO:0003677">
    <property type="term" value="F:DNA binding"/>
    <property type="evidence" value="ECO:0007669"/>
    <property type="project" value="UniProtKB-KW"/>
</dbReference>
<keyword evidence="3" id="KW-1185">Reference proteome</keyword>
<evidence type="ECO:0000313" key="3">
    <source>
        <dbReference type="Proteomes" id="UP000198964"/>
    </source>
</evidence>
<organism evidence="2 3">
    <name type="scientific">Sunxiuqinia elliptica</name>
    <dbReference type="NCBI Taxonomy" id="655355"/>
    <lineage>
        <taxon>Bacteria</taxon>
        <taxon>Pseudomonadati</taxon>
        <taxon>Bacteroidota</taxon>
        <taxon>Bacteroidia</taxon>
        <taxon>Marinilabiliales</taxon>
        <taxon>Prolixibacteraceae</taxon>
        <taxon>Sunxiuqinia</taxon>
    </lineage>
</organism>
<evidence type="ECO:0000313" key="2">
    <source>
        <dbReference type="EMBL" id="SFF78308.1"/>
    </source>
</evidence>
<dbReference type="Pfam" id="PF01047">
    <property type="entry name" value="MarR"/>
    <property type="match status" value="1"/>
</dbReference>
<name>A0A1I2LIB8_9BACT</name>
<sequence>MDTTEILITIRRIVRSINLESKKIQKEYGVSIPQLLCLSYLHASRNFQSTQGEIRRFLNLNSSTTSGIIDRLENKGCLARLPKQGDKRVVNIALTSKGSELLKQVPPLLHDRLSERLQSLPSIKLQQIQESLVTLVHILDIEQVEASPMLTIEEPIEETKKEISSKSQEI</sequence>
<dbReference type="PANTHER" id="PTHR33164">
    <property type="entry name" value="TRANSCRIPTIONAL REGULATOR, MARR FAMILY"/>
    <property type="match status" value="1"/>
</dbReference>
<gene>
    <name evidence="2" type="ORF">SAMN05216283_1166</name>
</gene>
<evidence type="ECO:0000259" key="1">
    <source>
        <dbReference type="PROSITE" id="PS50995"/>
    </source>
</evidence>
<accession>A0A1I2LIB8</accession>
<dbReference type="AlphaFoldDB" id="A0A1I2LIB8"/>
<dbReference type="EMBL" id="FONW01000016">
    <property type="protein sequence ID" value="SFF78308.1"/>
    <property type="molecule type" value="Genomic_DNA"/>
</dbReference>
<protein>
    <submittedName>
        <fullName evidence="2">DNA-binding transcriptional regulator, MarR family</fullName>
    </submittedName>
</protein>
<proteinExistence type="predicted"/>
<dbReference type="InterPro" id="IPR036390">
    <property type="entry name" value="WH_DNA-bd_sf"/>
</dbReference>
<dbReference type="GO" id="GO:0003700">
    <property type="term" value="F:DNA-binding transcription factor activity"/>
    <property type="evidence" value="ECO:0007669"/>
    <property type="project" value="InterPro"/>
</dbReference>
<feature type="domain" description="HTH marR-type" evidence="1">
    <location>
        <begin position="3"/>
        <end position="137"/>
    </location>
</feature>
<dbReference type="Proteomes" id="UP000198964">
    <property type="component" value="Unassembled WGS sequence"/>
</dbReference>
<dbReference type="GO" id="GO:0006950">
    <property type="term" value="P:response to stress"/>
    <property type="evidence" value="ECO:0007669"/>
    <property type="project" value="TreeGrafter"/>
</dbReference>
<dbReference type="Gene3D" id="1.10.10.10">
    <property type="entry name" value="Winged helix-like DNA-binding domain superfamily/Winged helix DNA-binding domain"/>
    <property type="match status" value="1"/>
</dbReference>